<dbReference type="InterPro" id="IPR051044">
    <property type="entry name" value="MAG_DAG_Lipase"/>
</dbReference>
<dbReference type="PANTHER" id="PTHR11614">
    <property type="entry name" value="PHOSPHOLIPASE-RELATED"/>
    <property type="match status" value="1"/>
</dbReference>
<dbReference type="EMBL" id="CAEZUR010000073">
    <property type="protein sequence ID" value="CAB4612140.1"/>
    <property type="molecule type" value="Genomic_DNA"/>
</dbReference>
<dbReference type="SUPFAM" id="SSF53474">
    <property type="entry name" value="alpha/beta-Hydrolases"/>
    <property type="match status" value="1"/>
</dbReference>
<protein>
    <submittedName>
        <fullName evidence="2">Unannotated protein</fullName>
    </submittedName>
</protein>
<accession>A0A6J6HGF7</accession>
<reference evidence="2" key="1">
    <citation type="submission" date="2020-05" db="EMBL/GenBank/DDBJ databases">
        <authorList>
            <person name="Chiriac C."/>
            <person name="Salcher M."/>
            <person name="Ghai R."/>
            <person name="Kavagutti S V."/>
        </authorList>
    </citation>
    <scope>NUCLEOTIDE SEQUENCE</scope>
</reference>
<sequence length="305" mass="33579">MSDLNAFPESNPVFQEYSRVMTDLPLRRSFKDTHGVEIVFWEWPVASPKAVVQLVHGIGEHSRRYDHVARKLNSLGFAVYSDDHRGHGQTGKGMVAAGITKKQGLLGPGGMDAVLAEVRSLSELIKSEHPSTKLVMLGHSWGSMLAQRLYDKHSSDLAALVLSGSSLLRPGVLNSGKLNKKWAHLPNASGGEWLSRNLEVGKKFREDPLNFNESFAEVVGIVDTLKLMGAPKKTIDPKVPILLQVGSDDSLAGERGNVLLAKAFRKRGVDDIVLFVYEGARHEIYNETNQDEVLNDLAAWLEAHV</sequence>
<evidence type="ECO:0000313" key="2">
    <source>
        <dbReference type="EMBL" id="CAB4612140.1"/>
    </source>
</evidence>
<dbReference type="InterPro" id="IPR022742">
    <property type="entry name" value="Hydrolase_4"/>
</dbReference>
<evidence type="ECO:0000259" key="1">
    <source>
        <dbReference type="Pfam" id="PF12146"/>
    </source>
</evidence>
<name>A0A6J6HGF7_9ZZZZ</name>
<dbReference type="AlphaFoldDB" id="A0A6J6HGF7"/>
<proteinExistence type="predicted"/>
<dbReference type="Gene3D" id="3.40.50.1820">
    <property type="entry name" value="alpha/beta hydrolase"/>
    <property type="match status" value="1"/>
</dbReference>
<gene>
    <name evidence="2" type="ORF">UFOPK1843_00905</name>
</gene>
<dbReference type="InterPro" id="IPR029058">
    <property type="entry name" value="AB_hydrolase_fold"/>
</dbReference>
<organism evidence="2">
    <name type="scientific">freshwater metagenome</name>
    <dbReference type="NCBI Taxonomy" id="449393"/>
    <lineage>
        <taxon>unclassified sequences</taxon>
        <taxon>metagenomes</taxon>
        <taxon>ecological metagenomes</taxon>
    </lineage>
</organism>
<feature type="domain" description="Serine aminopeptidase S33" evidence="1">
    <location>
        <begin position="47"/>
        <end position="289"/>
    </location>
</feature>
<dbReference type="Pfam" id="PF12146">
    <property type="entry name" value="Hydrolase_4"/>
    <property type="match status" value="1"/>
</dbReference>